<dbReference type="PANTHER" id="PTHR10671:SF34">
    <property type="entry name" value="PROTEIN NKG7"/>
    <property type="match status" value="1"/>
</dbReference>
<dbReference type="InterPro" id="IPR050579">
    <property type="entry name" value="PMP-22/EMP/MP20-like"/>
</dbReference>
<evidence type="ECO:0000313" key="8">
    <source>
        <dbReference type="Proteomes" id="UP000030746"/>
    </source>
</evidence>
<dbReference type="PANTHER" id="PTHR10671">
    <property type="entry name" value="EPITHELIAL MEMBRANE PROTEIN-RELATED"/>
    <property type="match status" value="1"/>
</dbReference>
<dbReference type="Proteomes" id="UP000030746">
    <property type="component" value="Unassembled WGS sequence"/>
</dbReference>
<feature type="transmembrane region" description="Helical" evidence="5">
    <location>
        <begin position="126"/>
        <end position="149"/>
    </location>
</feature>
<dbReference type="CTD" id="20238757"/>
<dbReference type="OMA" id="TAGNTEC"/>
<evidence type="ECO:0000313" key="7">
    <source>
        <dbReference type="EMBL" id="ESO93569.1"/>
    </source>
</evidence>
<proteinExistence type="predicted"/>
<keyword evidence="4 5" id="KW-0472">Membrane</keyword>
<dbReference type="EMBL" id="KB201891">
    <property type="protein sequence ID" value="ESO93569.1"/>
    <property type="molecule type" value="Genomic_DNA"/>
</dbReference>
<protein>
    <submittedName>
        <fullName evidence="7">Uncharacterized protein</fullName>
    </submittedName>
</protein>
<dbReference type="Gene3D" id="1.20.140.150">
    <property type="match status" value="1"/>
</dbReference>
<reference evidence="7 8" key="1">
    <citation type="journal article" date="2013" name="Nature">
        <title>Insights into bilaterian evolution from three spiralian genomes.</title>
        <authorList>
            <person name="Simakov O."/>
            <person name="Marletaz F."/>
            <person name="Cho S.J."/>
            <person name="Edsinger-Gonzales E."/>
            <person name="Havlak P."/>
            <person name="Hellsten U."/>
            <person name="Kuo D.H."/>
            <person name="Larsson T."/>
            <person name="Lv J."/>
            <person name="Arendt D."/>
            <person name="Savage R."/>
            <person name="Osoegawa K."/>
            <person name="de Jong P."/>
            <person name="Grimwood J."/>
            <person name="Chapman J.A."/>
            <person name="Shapiro H."/>
            <person name="Aerts A."/>
            <person name="Otillar R.P."/>
            <person name="Terry A.Y."/>
            <person name="Boore J.L."/>
            <person name="Grigoriev I.V."/>
            <person name="Lindberg D.R."/>
            <person name="Seaver E.C."/>
            <person name="Weisblat D.A."/>
            <person name="Putnam N.H."/>
            <person name="Rokhsar D.S."/>
        </authorList>
    </citation>
    <scope>NUCLEOTIDE SEQUENCE [LARGE SCALE GENOMIC DNA]</scope>
</reference>
<evidence type="ECO:0000256" key="5">
    <source>
        <dbReference type="SAM" id="Phobius"/>
    </source>
</evidence>
<keyword evidence="3 5" id="KW-1133">Transmembrane helix</keyword>
<feature type="chain" id="PRO_5004717261" evidence="6">
    <location>
        <begin position="30"/>
        <end position="153"/>
    </location>
</feature>
<gene>
    <name evidence="7" type="ORF">LOTGIDRAFT_161675</name>
</gene>
<feature type="signal peptide" evidence="6">
    <location>
        <begin position="1"/>
        <end position="29"/>
    </location>
</feature>
<evidence type="ECO:0000256" key="3">
    <source>
        <dbReference type="ARBA" id="ARBA00022989"/>
    </source>
</evidence>
<keyword evidence="8" id="KW-1185">Reference proteome</keyword>
<dbReference type="GeneID" id="20238757"/>
<dbReference type="HOGENOM" id="CLU_1671311_0_0_1"/>
<dbReference type="KEGG" id="lgi:LOTGIDRAFT_161675"/>
<dbReference type="InterPro" id="IPR004031">
    <property type="entry name" value="PMP22/EMP/MP20/Claudin"/>
</dbReference>
<keyword evidence="6" id="KW-0732">Signal</keyword>
<keyword evidence="2 5" id="KW-0812">Transmembrane</keyword>
<accession>V4BWZ2</accession>
<organism evidence="7 8">
    <name type="scientific">Lottia gigantea</name>
    <name type="common">Giant owl limpet</name>
    <dbReference type="NCBI Taxonomy" id="225164"/>
    <lineage>
        <taxon>Eukaryota</taxon>
        <taxon>Metazoa</taxon>
        <taxon>Spiralia</taxon>
        <taxon>Lophotrochozoa</taxon>
        <taxon>Mollusca</taxon>
        <taxon>Gastropoda</taxon>
        <taxon>Patellogastropoda</taxon>
        <taxon>Lottioidea</taxon>
        <taxon>Lottiidae</taxon>
        <taxon>Lottia</taxon>
    </lineage>
</organism>
<name>V4BWZ2_LOTGI</name>
<evidence type="ECO:0000256" key="6">
    <source>
        <dbReference type="SAM" id="SignalP"/>
    </source>
</evidence>
<evidence type="ECO:0000256" key="4">
    <source>
        <dbReference type="ARBA" id="ARBA00023136"/>
    </source>
</evidence>
<evidence type="ECO:0000256" key="1">
    <source>
        <dbReference type="ARBA" id="ARBA00004141"/>
    </source>
</evidence>
<feature type="transmembrane region" description="Helical" evidence="5">
    <location>
        <begin position="97"/>
        <end position="120"/>
    </location>
</feature>
<evidence type="ECO:0000256" key="2">
    <source>
        <dbReference type="ARBA" id="ARBA00022692"/>
    </source>
</evidence>
<sequence>MSFSDVSTLTKVSAFFALVALVLDVVSVATPHWQSGSGLWQVCETVGSVTTCTSINGASDKFQTVRAFAVIGVLLGAAALGLLVLFICRYTQRRVKVVIISLSGLAALCTLIGFCIYTSIGGGGSYEYSFILNVVSAVLYVIVAVLLAVDRHH</sequence>
<dbReference type="GO" id="GO:0005886">
    <property type="term" value="C:plasma membrane"/>
    <property type="evidence" value="ECO:0007669"/>
    <property type="project" value="TreeGrafter"/>
</dbReference>
<comment type="subcellular location">
    <subcellularLocation>
        <location evidence="1">Membrane</location>
        <topology evidence="1">Multi-pass membrane protein</topology>
    </subcellularLocation>
</comment>
<dbReference type="RefSeq" id="XP_009055768.1">
    <property type="nucleotide sequence ID" value="XM_009057520.1"/>
</dbReference>
<dbReference type="Pfam" id="PF00822">
    <property type="entry name" value="PMP22_Claudin"/>
    <property type="match status" value="1"/>
</dbReference>
<feature type="transmembrane region" description="Helical" evidence="5">
    <location>
        <begin position="67"/>
        <end position="88"/>
    </location>
</feature>
<dbReference type="AlphaFoldDB" id="V4BWZ2"/>